<keyword evidence="1" id="KW-0812">Transmembrane</keyword>
<gene>
    <name evidence="2" type="ORF">PENCOP_c003G00514</name>
</gene>
<dbReference type="EMBL" id="MDDG01000003">
    <property type="protein sequence ID" value="OQE43597.1"/>
    <property type="molecule type" value="Genomic_DNA"/>
</dbReference>
<reference evidence="3" key="1">
    <citation type="journal article" date="2017" name="Nat. Microbiol.">
        <title>Global analysis of biosynthetic gene clusters reveals vast potential of secondary metabolite production in Penicillium species.</title>
        <authorList>
            <person name="Nielsen J.C."/>
            <person name="Grijseels S."/>
            <person name="Prigent S."/>
            <person name="Ji B."/>
            <person name="Dainat J."/>
            <person name="Nielsen K.F."/>
            <person name="Frisvad J.C."/>
            <person name="Workman M."/>
            <person name="Nielsen J."/>
        </authorList>
    </citation>
    <scope>NUCLEOTIDE SEQUENCE [LARGE SCALE GENOMIC DNA]</scope>
    <source>
        <strain evidence="3">IBT 31321</strain>
    </source>
</reference>
<protein>
    <submittedName>
        <fullName evidence="2">Uncharacterized protein</fullName>
    </submittedName>
</protein>
<dbReference type="AlphaFoldDB" id="A0A1V6UYT4"/>
<keyword evidence="3" id="KW-1185">Reference proteome</keyword>
<name>A0A1V6UYT4_9EURO</name>
<comment type="caution">
    <text evidence="2">The sequence shown here is derived from an EMBL/GenBank/DDBJ whole genome shotgun (WGS) entry which is preliminary data.</text>
</comment>
<keyword evidence="1" id="KW-1133">Transmembrane helix</keyword>
<dbReference type="Gene3D" id="1.20.58.340">
    <property type="entry name" value="Magnesium transport protein CorA, transmembrane region"/>
    <property type="match status" value="1"/>
</dbReference>
<organism evidence="2 3">
    <name type="scientific">Penicillium coprophilum</name>
    <dbReference type="NCBI Taxonomy" id="36646"/>
    <lineage>
        <taxon>Eukaryota</taxon>
        <taxon>Fungi</taxon>
        <taxon>Dikarya</taxon>
        <taxon>Ascomycota</taxon>
        <taxon>Pezizomycotina</taxon>
        <taxon>Eurotiomycetes</taxon>
        <taxon>Eurotiomycetidae</taxon>
        <taxon>Eurotiales</taxon>
        <taxon>Aspergillaceae</taxon>
        <taxon>Penicillium</taxon>
    </lineage>
</organism>
<proteinExistence type="predicted"/>
<feature type="transmembrane region" description="Helical" evidence="1">
    <location>
        <begin position="38"/>
        <end position="56"/>
    </location>
</feature>
<feature type="transmembrane region" description="Helical" evidence="1">
    <location>
        <begin position="97"/>
        <end position="118"/>
    </location>
</feature>
<evidence type="ECO:0000313" key="2">
    <source>
        <dbReference type="EMBL" id="OQE43597.1"/>
    </source>
</evidence>
<accession>A0A1V6UYT4</accession>
<evidence type="ECO:0000313" key="3">
    <source>
        <dbReference type="Proteomes" id="UP000191500"/>
    </source>
</evidence>
<evidence type="ECO:0000256" key="1">
    <source>
        <dbReference type="SAM" id="Phobius"/>
    </source>
</evidence>
<dbReference type="Proteomes" id="UP000191500">
    <property type="component" value="Unassembled WGS sequence"/>
</dbReference>
<sequence length="155" mass="17671">MIGDAQGVQEAIKSLLDLKQREATIIEARTTRQQSDSVMVFTVVTIIFVGVSLRTFACLATDQRQNRLPASFLASFFALNIKEFPHEGETVAYKSSWVIPIIFGVAVAFFLAAVPFALRVDAFKKFSQFWKFLRERKTQPKERKKKRDEMKSTSD</sequence>
<keyword evidence="1" id="KW-0472">Membrane</keyword>